<evidence type="ECO:0000256" key="1">
    <source>
        <dbReference type="SAM" id="MobiDB-lite"/>
    </source>
</evidence>
<name>A0ABT1HK48_9NOCA</name>
<comment type="caution">
    <text evidence="2">The sequence shown here is derived from an EMBL/GenBank/DDBJ whole genome shotgun (WGS) entry which is preliminary data.</text>
</comment>
<feature type="region of interest" description="Disordered" evidence="1">
    <location>
        <begin position="1"/>
        <end position="22"/>
    </location>
</feature>
<dbReference type="Proteomes" id="UP001206895">
    <property type="component" value="Unassembled WGS sequence"/>
</dbReference>
<sequence length="120" mass="12496">MLACMADTTEDQGTVEQDENARSIRIPRGTLAAAARFVRSNGGSASAVIEPVGTSGVRVLMVGSENGVMGDQVVEDVETAHALVGAVDGLELAEWDRELSAAATPRTGHWATMAGWVARS</sequence>
<evidence type="ECO:0000313" key="3">
    <source>
        <dbReference type="Proteomes" id="UP001206895"/>
    </source>
</evidence>
<reference evidence="2 3" key="1">
    <citation type="submission" date="2022-06" db="EMBL/GenBank/DDBJ databases">
        <title>Genomic Encyclopedia of Archaeal and Bacterial Type Strains, Phase II (KMG-II): from individual species to whole genera.</title>
        <authorList>
            <person name="Goeker M."/>
        </authorList>
    </citation>
    <scope>NUCLEOTIDE SEQUENCE [LARGE SCALE GENOMIC DNA]</scope>
    <source>
        <strain evidence="2 3">DSM 44693</strain>
    </source>
</reference>
<proteinExistence type="predicted"/>
<accession>A0ABT1HK48</accession>
<evidence type="ECO:0000313" key="2">
    <source>
        <dbReference type="EMBL" id="MCP2178326.1"/>
    </source>
</evidence>
<dbReference type="EMBL" id="JAMTCJ010000004">
    <property type="protein sequence ID" value="MCP2178326.1"/>
    <property type="molecule type" value="Genomic_DNA"/>
</dbReference>
<protein>
    <submittedName>
        <fullName evidence="2">Uncharacterized protein</fullName>
    </submittedName>
</protein>
<gene>
    <name evidence="2" type="ORF">LX13_004167</name>
</gene>
<organism evidence="2 3">
    <name type="scientific">Williamsia maris</name>
    <dbReference type="NCBI Taxonomy" id="72806"/>
    <lineage>
        <taxon>Bacteria</taxon>
        <taxon>Bacillati</taxon>
        <taxon>Actinomycetota</taxon>
        <taxon>Actinomycetes</taxon>
        <taxon>Mycobacteriales</taxon>
        <taxon>Nocardiaceae</taxon>
        <taxon>Williamsia</taxon>
    </lineage>
</organism>
<keyword evidence="3" id="KW-1185">Reference proteome</keyword>